<evidence type="ECO:0000313" key="2">
    <source>
        <dbReference type="Proteomes" id="UP000494363"/>
    </source>
</evidence>
<dbReference type="AlphaFoldDB" id="A0A6J5DQG4"/>
<gene>
    <name evidence="1" type="ORF">LMG29542_02607</name>
</gene>
<dbReference type="EMBL" id="CADIKH010000010">
    <property type="protein sequence ID" value="CAB3755491.1"/>
    <property type="molecule type" value="Genomic_DNA"/>
</dbReference>
<keyword evidence="2" id="KW-1185">Reference proteome</keyword>
<organism evidence="1 2">
    <name type="scientific">Paraburkholderia humisilvae</name>
    <dbReference type="NCBI Taxonomy" id="627669"/>
    <lineage>
        <taxon>Bacteria</taxon>
        <taxon>Pseudomonadati</taxon>
        <taxon>Pseudomonadota</taxon>
        <taxon>Betaproteobacteria</taxon>
        <taxon>Burkholderiales</taxon>
        <taxon>Burkholderiaceae</taxon>
        <taxon>Paraburkholderia</taxon>
    </lineage>
</organism>
<reference evidence="1 2" key="1">
    <citation type="submission" date="2020-04" db="EMBL/GenBank/DDBJ databases">
        <authorList>
            <person name="De Canck E."/>
        </authorList>
    </citation>
    <scope>NUCLEOTIDE SEQUENCE [LARGE SCALE GENOMIC DNA]</scope>
    <source>
        <strain evidence="1 2">LMG 29542</strain>
    </source>
</reference>
<protein>
    <submittedName>
        <fullName evidence="1">Uncharacterized protein</fullName>
    </submittedName>
</protein>
<accession>A0A6J5DQG4</accession>
<evidence type="ECO:0000313" key="1">
    <source>
        <dbReference type="EMBL" id="CAB3755491.1"/>
    </source>
</evidence>
<name>A0A6J5DQG4_9BURK</name>
<dbReference type="Proteomes" id="UP000494363">
    <property type="component" value="Unassembled WGS sequence"/>
</dbReference>
<sequence>MTELFELATTLWRAREIVGGRLFSARGRTNAWGMVAL</sequence>
<proteinExistence type="predicted"/>